<dbReference type="SUPFAM" id="SSF52743">
    <property type="entry name" value="Subtilisin-like"/>
    <property type="match status" value="1"/>
</dbReference>
<dbReference type="Pfam" id="PF17766">
    <property type="entry name" value="fn3_6"/>
    <property type="match status" value="1"/>
</dbReference>
<dbReference type="EMBL" id="JAJJMB010004944">
    <property type="protein sequence ID" value="KAI3941126.1"/>
    <property type="molecule type" value="Genomic_DNA"/>
</dbReference>
<dbReference type="InterPro" id="IPR037045">
    <property type="entry name" value="S8pro/Inhibitor_I9_sf"/>
</dbReference>
<organism evidence="12 13">
    <name type="scientific">Papaver atlanticum</name>
    <dbReference type="NCBI Taxonomy" id="357466"/>
    <lineage>
        <taxon>Eukaryota</taxon>
        <taxon>Viridiplantae</taxon>
        <taxon>Streptophyta</taxon>
        <taxon>Embryophyta</taxon>
        <taxon>Tracheophyta</taxon>
        <taxon>Spermatophyta</taxon>
        <taxon>Magnoliopsida</taxon>
        <taxon>Ranunculales</taxon>
        <taxon>Papaveraceae</taxon>
        <taxon>Papaveroideae</taxon>
        <taxon>Papaver</taxon>
    </lineage>
</organism>
<dbReference type="CDD" id="cd02120">
    <property type="entry name" value="PA_subtilisin_like"/>
    <property type="match status" value="1"/>
</dbReference>
<protein>
    <recommendedName>
        <fullName evidence="14">Cucumisin</fullName>
    </recommendedName>
</protein>
<dbReference type="InterPro" id="IPR036852">
    <property type="entry name" value="Peptidase_S8/S53_dom_sf"/>
</dbReference>
<dbReference type="GO" id="GO:0006508">
    <property type="term" value="P:proteolysis"/>
    <property type="evidence" value="ECO:0007669"/>
    <property type="project" value="UniProtKB-KW"/>
</dbReference>
<dbReference type="GO" id="GO:0004252">
    <property type="term" value="F:serine-type endopeptidase activity"/>
    <property type="evidence" value="ECO:0007669"/>
    <property type="project" value="UniProtKB-UniRule"/>
</dbReference>
<comment type="caution">
    <text evidence="12">The sequence shown here is derived from an EMBL/GenBank/DDBJ whole genome shotgun (WGS) entry which is preliminary data.</text>
</comment>
<dbReference type="PROSITE" id="PS51892">
    <property type="entry name" value="SUBTILASE"/>
    <property type="match status" value="1"/>
</dbReference>
<evidence type="ECO:0000313" key="12">
    <source>
        <dbReference type="EMBL" id="KAI3941126.1"/>
    </source>
</evidence>
<dbReference type="CDD" id="cd04852">
    <property type="entry name" value="Peptidases_S8_3"/>
    <property type="match status" value="1"/>
</dbReference>
<proteinExistence type="inferred from homology"/>
<evidence type="ECO:0000259" key="11">
    <source>
        <dbReference type="Pfam" id="PF17766"/>
    </source>
</evidence>
<evidence type="ECO:0008006" key="14">
    <source>
        <dbReference type="Google" id="ProtNLM"/>
    </source>
</evidence>
<sequence length="747" mass="80441">MQNSTMATTSLLLDIFLILFLLAIASINISCYAQSQQRKVYIVYMGELPTESEYTPMSHHQNILREILEGSSVLETLVHSYKRSFNGFSAKLTQKEVQKLYDMDGIVSIFPNRIYQPQTTRSWDFIGLPENVKRMPTVESDTIVGVIDTGIWPESESFSDDGFGPPPKKWKGVCDGGHNFTCNNKLIGARYYEGLPSGQGSARDTQGHGTHTASTAAGNIVEGASFYGIAKGNARGAVPSARISAYKVCFSGGCKSDAILAAFDDAVADGVDIISVSLGSLWPVPFDFDPTVIGSFHAMKKGILTSHSAGNAGPNPQTVANDAPWLLTVAASTTDRRVMDKIVLGNGKTFQGRGVNGFKLNGTKFPLLYGDNVSTTCELSAAKSCLKGCLDRDLVKGKIVICDSIADLAVPVPFAAGALGTIMVTKEQFLVSSVYPLPAALINTTSGDLVKSYFKSTRKPVATILRAERIKDSEAPVVASFSSRGPNSFSPDIIKPDISAPGVDILAAYSPVSSPSDIVGDIRSVKYNILFGTSMACPHATGAAAYVKTYHPDWSPSAIKSALMTTAFAMNNTKNSDAEFAYGSGQIDPVKARNPGLVYDTHADDYIQFLCGMGYDSSRVKLIMNSTCPGEGTTIDQPRNLNHPSFGSQVEVRKKINLKFRRTVTNVGTPNSTYKVKTTSDDRITVAVEPKVLSFKSLNEKKSFVVSVVGDGLGSNEMVRASLVWSDEVHIVRSPIVVYSNSKVSKR</sequence>
<dbReference type="InterPro" id="IPR010259">
    <property type="entry name" value="S8pro/Inhibitor_I9"/>
</dbReference>
<dbReference type="Proteomes" id="UP001202328">
    <property type="component" value="Unassembled WGS sequence"/>
</dbReference>
<feature type="domain" description="Peptidase S8/S53" evidence="9">
    <location>
        <begin position="140"/>
        <end position="585"/>
    </location>
</feature>
<keyword evidence="5 7" id="KW-0720">Serine protease</keyword>
<dbReference type="Gene3D" id="3.40.50.200">
    <property type="entry name" value="Peptidase S8/S53 domain"/>
    <property type="match status" value="1"/>
</dbReference>
<evidence type="ECO:0000259" key="10">
    <source>
        <dbReference type="Pfam" id="PF05922"/>
    </source>
</evidence>
<accession>A0AAD4T509</accession>
<evidence type="ECO:0000259" key="9">
    <source>
        <dbReference type="Pfam" id="PF00082"/>
    </source>
</evidence>
<dbReference type="InterPro" id="IPR015500">
    <property type="entry name" value="Peptidase_S8_subtilisin-rel"/>
</dbReference>
<name>A0AAD4T509_9MAGN</name>
<gene>
    <name evidence="12" type="ORF">MKW98_009196</name>
</gene>
<dbReference type="PRINTS" id="PR00723">
    <property type="entry name" value="SUBTILISIN"/>
</dbReference>
<reference evidence="12" key="1">
    <citation type="submission" date="2022-04" db="EMBL/GenBank/DDBJ databases">
        <title>A functionally conserved STORR gene fusion in Papaver species that diverged 16.8 million years ago.</title>
        <authorList>
            <person name="Catania T."/>
        </authorList>
    </citation>
    <scope>NUCLEOTIDE SEQUENCE</scope>
    <source>
        <strain evidence="12">S-188037</strain>
    </source>
</reference>
<dbReference type="Pfam" id="PF05922">
    <property type="entry name" value="Inhibitor_I9"/>
    <property type="match status" value="1"/>
</dbReference>
<evidence type="ECO:0000256" key="6">
    <source>
        <dbReference type="PIRSR" id="PIRSR615500-1"/>
    </source>
</evidence>
<evidence type="ECO:0000256" key="1">
    <source>
        <dbReference type="ARBA" id="ARBA00011073"/>
    </source>
</evidence>
<keyword evidence="4 7" id="KW-0378">Hydrolase</keyword>
<dbReference type="InterPro" id="IPR023828">
    <property type="entry name" value="Peptidase_S8_Ser-AS"/>
</dbReference>
<dbReference type="PROSITE" id="PS00138">
    <property type="entry name" value="SUBTILASE_SER"/>
    <property type="match status" value="1"/>
</dbReference>
<evidence type="ECO:0000256" key="3">
    <source>
        <dbReference type="ARBA" id="ARBA00022729"/>
    </source>
</evidence>
<evidence type="ECO:0000313" key="13">
    <source>
        <dbReference type="Proteomes" id="UP001202328"/>
    </source>
</evidence>
<keyword evidence="2 7" id="KW-0645">Protease</keyword>
<feature type="domain" description="Inhibitor I9" evidence="10">
    <location>
        <begin position="40"/>
        <end position="116"/>
    </location>
</feature>
<dbReference type="Gene3D" id="3.50.30.30">
    <property type="match status" value="1"/>
</dbReference>
<dbReference type="Gene3D" id="3.30.70.80">
    <property type="entry name" value="Peptidase S8 propeptide/proteinase inhibitor I9"/>
    <property type="match status" value="1"/>
</dbReference>
<feature type="chain" id="PRO_5042017875" description="Cucumisin" evidence="8">
    <location>
        <begin position="34"/>
        <end position="747"/>
    </location>
</feature>
<keyword evidence="3 8" id="KW-0732">Signal</keyword>
<evidence type="ECO:0000256" key="2">
    <source>
        <dbReference type="ARBA" id="ARBA00022670"/>
    </source>
</evidence>
<feature type="active site" description="Charge relay system" evidence="6 7">
    <location>
        <position position="534"/>
    </location>
</feature>
<feature type="signal peptide" evidence="8">
    <location>
        <begin position="1"/>
        <end position="33"/>
    </location>
</feature>
<comment type="similarity">
    <text evidence="1 7">Belongs to the peptidase S8 family.</text>
</comment>
<dbReference type="AlphaFoldDB" id="A0AAD4T509"/>
<dbReference type="PANTHER" id="PTHR10795">
    <property type="entry name" value="PROPROTEIN CONVERTASE SUBTILISIN/KEXIN"/>
    <property type="match status" value="1"/>
</dbReference>
<dbReference type="InterPro" id="IPR045051">
    <property type="entry name" value="SBT"/>
</dbReference>
<evidence type="ECO:0000256" key="7">
    <source>
        <dbReference type="PROSITE-ProRule" id="PRU01240"/>
    </source>
</evidence>
<dbReference type="InterPro" id="IPR000209">
    <property type="entry name" value="Peptidase_S8/S53_dom"/>
</dbReference>
<dbReference type="InterPro" id="IPR034197">
    <property type="entry name" value="Peptidases_S8_3"/>
</dbReference>
<dbReference type="FunFam" id="3.40.50.200:FF:000006">
    <property type="entry name" value="Subtilisin-like protease SBT1.5"/>
    <property type="match status" value="1"/>
</dbReference>
<feature type="active site" description="Charge relay system" evidence="6 7">
    <location>
        <position position="148"/>
    </location>
</feature>
<evidence type="ECO:0000256" key="4">
    <source>
        <dbReference type="ARBA" id="ARBA00022801"/>
    </source>
</evidence>
<feature type="active site" description="Charge relay system" evidence="6 7">
    <location>
        <position position="208"/>
    </location>
</feature>
<feature type="domain" description="Subtilisin-like protease fibronectin type-III" evidence="11">
    <location>
        <begin position="640"/>
        <end position="738"/>
    </location>
</feature>
<keyword evidence="13" id="KW-1185">Reference proteome</keyword>
<evidence type="ECO:0000256" key="5">
    <source>
        <dbReference type="ARBA" id="ARBA00022825"/>
    </source>
</evidence>
<dbReference type="Pfam" id="PF00082">
    <property type="entry name" value="Peptidase_S8"/>
    <property type="match status" value="1"/>
</dbReference>
<evidence type="ECO:0000256" key="8">
    <source>
        <dbReference type="SAM" id="SignalP"/>
    </source>
</evidence>
<dbReference type="InterPro" id="IPR041469">
    <property type="entry name" value="Subtilisin-like_FN3"/>
</dbReference>
<dbReference type="Gene3D" id="2.60.40.2310">
    <property type="match status" value="1"/>
</dbReference>